<dbReference type="GO" id="GO:0006508">
    <property type="term" value="P:proteolysis"/>
    <property type="evidence" value="ECO:0007669"/>
    <property type="project" value="InterPro"/>
</dbReference>
<reference evidence="3 4" key="2">
    <citation type="journal article" date="2011" name="Stand. Genomic Sci.">
        <title>Complete genome sequence of Leadbetterella byssophila type strain (4M15).</title>
        <authorList>
            <person name="Abt B."/>
            <person name="Teshima H."/>
            <person name="Lucas S."/>
            <person name="Lapidus A."/>
            <person name="Del Rio T.G."/>
            <person name="Nolan M."/>
            <person name="Tice H."/>
            <person name="Cheng J.F."/>
            <person name="Pitluck S."/>
            <person name="Liolios K."/>
            <person name="Pagani I."/>
            <person name="Ivanova N."/>
            <person name="Mavromatis K."/>
            <person name="Pati A."/>
            <person name="Tapia R."/>
            <person name="Han C."/>
            <person name="Goodwin L."/>
            <person name="Chen A."/>
            <person name="Palaniappan K."/>
            <person name="Land M."/>
            <person name="Hauser L."/>
            <person name="Chang Y.J."/>
            <person name="Jeffries C.D."/>
            <person name="Rohde M."/>
            <person name="Goker M."/>
            <person name="Tindall B.J."/>
            <person name="Detter J.C."/>
            <person name="Woyke T."/>
            <person name="Bristow J."/>
            <person name="Eisen J.A."/>
            <person name="Markowitz V."/>
            <person name="Hugenholtz P."/>
            <person name="Klenk H.P."/>
            <person name="Kyrpides N.C."/>
        </authorList>
    </citation>
    <scope>NUCLEOTIDE SEQUENCE [LARGE SCALE GENOMIC DNA]</scope>
    <source>
        <strain evidence="4">DSM 17132 / JCM 16389 / KACC 11308 / NBRC 106382 / 4M15</strain>
    </source>
</reference>
<dbReference type="AlphaFoldDB" id="E4RW72"/>
<evidence type="ECO:0000259" key="2">
    <source>
        <dbReference type="Pfam" id="PF03572"/>
    </source>
</evidence>
<dbReference type="InterPro" id="IPR005151">
    <property type="entry name" value="Tail-specific_protease"/>
</dbReference>
<feature type="signal peptide" evidence="1">
    <location>
        <begin position="1"/>
        <end position="17"/>
    </location>
</feature>
<protein>
    <submittedName>
        <fullName evidence="3">Peptidase S41</fullName>
    </submittedName>
</protein>
<dbReference type="KEGG" id="lby:Lbys_1393"/>
<evidence type="ECO:0000313" key="3">
    <source>
        <dbReference type="EMBL" id="ADQ17107.1"/>
    </source>
</evidence>
<feature type="domain" description="Tail specific protease" evidence="2">
    <location>
        <begin position="195"/>
        <end position="346"/>
    </location>
</feature>
<sequence>MKILIVLWLLISISAQAQETDLDRAIAEIRNSTPYPFSGNEKHFERTIDSLMGVVPMAESEADWYRILRPLVLSTGDAHFGVRRKLSSTLLFPYELWIENNKIFILEEIEGQKGRELLAVNGVSSDSLLVVIWKGCLPAMLPFLERRTAKAIGRFLHDYFDWKDQFEMVTPNLNWTATGKAQAWEESVNFKVVEDIGILRLADLQFEEMVYQWADMVEKVPSGKLIIDIRGNLGGSDLIVKGLLEVLTREKFNLAEGIDYFSEGVKSYMPILEFQEGKAKRDLNLVLLADVCTYSEAHIFRQIFEHHKLGIVIGEDPSEGLRIGRQLKGTVLPESGLELVFPTINYRIPGFEQERISKTDLIVKPTLQDLLEGKDVALQKALDYLKN</sequence>
<dbReference type="GO" id="GO:0008236">
    <property type="term" value="F:serine-type peptidase activity"/>
    <property type="evidence" value="ECO:0007669"/>
    <property type="project" value="InterPro"/>
</dbReference>
<dbReference type="RefSeq" id="WP_013408156.1">
    <property type="nucleotide sequence ID" value="NC_014655.1"/>
</dbReference>
<dbReference type="HOGENOM" id="CLU_713285_0_0_10"/>
<dbReference type="Pfam" id="PF03572">
    <property type="entry name" value="Peptidase_S41"/>
    <property type="match status" value="1"/>
</dbReference>
<dbReference type="OrthoDB" id="5480566at2"/>
<dbReference type="InterPro" id="IPR029045">
    <property type="entry name" value="ClpP/crotonase-like_dom_sf"/>
</dbReference>
<accession>E4RW72</accession>
<dbReference type="Proteomes" id="UP000007435">
    <property type="component" value="Chromosome"/>
</dbReference>
<gene>
    <name evidence="3" type="ordered locus">Lbys_1393</name>
</gene>
<dbReference type="EMBL" id="CP002305">
    <property type="protein sequence ID" value="ADQ17107.1"/>
    <property type="molecule type" value="Genomic_DNA"/>
</dbReference>
<reference key="1">
    <citation type="submission" date="2010-11" db="EMBL/GenBank/DDBJ databases">
        <title>The complete genome of Leadbetterella byssophila DSM 17132.</title>
        <authorList>
            <consortium name="US DOE Joint Genome Institute (JGI-PGF)"/>
            <person name="Lucas S."/>
            <person name="Copeland A."/>
            <person name="Lapidus A."/>
            <person name="Glavina del Rio T."/>
            <person name="Dalin E."/>
            <person name="Tice H."/>
            <person name="Bruce D."/>
            <person name="Goodwin L."/>
            <person name="Pitluck S."/>
            <person name="Kyrpides N."/>
            <person name="Mavromatis K."/>
            <person name="Ivanova N."/>
            <person name="Teshima H."/>
            <person name="Brettin T."/>
            <person name="Detter J.C."/>
            <person name="Han C."/>
            <person name="Tapia R."/>
            <person name="Land M."/>
            <person name="Hauser L."/>
            <person name="Markowitz V."/>
            <person name="Cheng J.-F."/>
            <person name="Hugenholtz P."/>
            <person name="Woyke T."/>
            <person name="Wu D."/>
            <person name="Tindall B."/>
            <person name="Pomrenke H.G."/>
            <person name="Brambilla E."/>
            <person name="Klenk H.-P."/>
            <person name="Eisen J.A."/>
        </authorList>
    </citation>
    <scope>NUCLEOTIDE SEQUENCE [LARGE SCALE GENOMIC DNA]</scope>
    <source>
        <strain>DSM 17132</strain>
    </source>
</reference>
<feature type="chain" id="PRO_5003186979" evidence="1">
    <location>
        <begin position="18"/>
        <end position="387"/>
    </location>
</feature>
<organism evidence="3 4">
    <name type="scientific">Leadbetterella byssophila (strain DSM 17132 / JCM 16389 / KACC 11308 / NBRC 106382 / 4M15)</name>
    <dbReference type="NCBI Taxonomy" id="649349"/>
    <lineage>
        <taxon>Bacteria</taxon>
        <taxon>Pseudomonadati</taxon>
        <taxon>Bacteroidota</taxon>
        <taxon>Cytophagia</taxon>
        <taxon>Cytophagales</taxon>
        <taxon>Leadbetterellaceae</taxon>
        <taxon>Leadbetterella</taxon>
    </lineage>
</organism>
<keyword evidence="4" id="KW-1185">Reference proteome</keyword>
<dbReference type="eggNOG" id="COG0793">
    <property type="taxonomic scope" value="Bacteria"/>
</dbReference>
<proteinExistence type="predicted"/>
<evidence type="ECO:0000313" key="4">
    <source>
        <dbReference type="Proteomes" id="UP000007435"/>
    </source>
</evidence>
<keyword evidence="1" id="KW-0732">Signal</keyword>
<dbReference type="SUPFAM" id="SSF52096">
    <property type="entry name" value="ClpP/crotonase"/>
    <property type="match status" value="1"/>
</dbReference>
<evidence type="ECO:0000256" key="1">
    <source>
        <dbReference type="SAM" id="SignalP"/>
    </source>
</evidence>
<dbReference type="Gene3D" id="3.90.226.10">
    <property type="entry name" value="2-enoyl-CoA Hydratase, Chain A, domain 1"/>
    <property type="match status" value="1"/>
</dbReference>
<dbReference type="STRING" id="649349.Lbys_1393"/>
<name>E4RW72_LEAB4</name>